<dbReference type="SUPFAM" id="SSF82171">
    <property type="entry name" value="DPP6 N-terminal domain-like"/>
    <property type="match status" value="1"/>
</dbReference>
<organism evidence="3 4">
    <name type="scientific">Rhizophagus irregularis</name>
    <dbReference type="NCBI Taxonomy" id="588596"/>
    <lineage>
        <taxon>Eukaryota</taxon>
        <taxon>Fungi</taxon>
        <taxon>Fungi incertae sedis</taxon>
        <taxon>Mucoromycota</taxon>
        <taxon>Glomeromycotina</taxon>
        <taxon>Glomeromycetes</taxon>
        <taxon>Glomerales</taxon>
        <taxon>Glomeraceae</taxon>
        <taxon>Rhizophagus</taxon>
    </lineage>
</organism>
<feature type="transmembrane region" description="Helical" evidence="2">
    <location>
        <begin position="787"/>
        <end position="807"/>
    </location>
</feature>
<feature type="transmembrane region" description="Helical" evidence="2">
    <location>
        <begin position="684"/>
        <end position="703"/>
    </location>
</feature>
<keyword evidence="2" id="KW-1133">Transmembrane helix</keyword>
<dbReference type="VEuPathDB" id="FungiDB:FUN_016135"/>
<dbReference type="Proteomes" id="UP000234323">
    <property type="component" value="Unassembled WGS sequence"/>
</dbReference>
<dbReference type="VEuPathDB" id="FungiDB:FUN_010812"/>
<gene>
    <name evidence="3" type="ORF">RhiirA4_428687</name>
</gene>
<comment type="caution">
    <text evidence="3">The sequence shown here is derived from an EMBL/GenBank/DDBJ whole genome shotgun (WGS) entry which is preliminary data.</text>
</comment>
<sequence length="823" mass="97285">MSEVSVKVSGSDSEKDDINFKPPHNGEPITKIEISPEEKYLVTYSPSDHSIFCWCIVKGELELDNYRYDVPFIETNDSELYNKMEKMCVSDDKKLAYVYKKDCSHYLEIIDMNNNNKGIKLDLDHDEIEGSYSEFCSDDSGKYMNMIWIYSTQTKNNKWTCKRMYEIPEDFKFISVSKYNKIYLLFSNNYIYEWNLLTEKITSMFCSYEKVIKPGLIRISSNEKFVCLIIEDKIIIYSIELNIPIITLQTGEVEIQEKDKEQTNVQTSGFISLLDILHPLLNNKIYESIMAYYHEDCKTESLSKIEQDTKSIEYIIGNLNGSILDGHILNIRFKVLVDKLEHLNVHSFSLYADDINDENLQEMLIECLVGNPTDLFFGDKNEDNKFSVNCDKWEINWSTAGEIEIWFLNNNESRIIRVQDFIHSARMRHTLFKNNDILFVSHCSSLVYVSIYHFNENSNKISLSHFHCSEAEGFSISPLLLQNDNSFKNCDEWISDIINNKESLLRYGVELFSFAIRERNFKLIDEIYKKCILYFNEDLRNNKTFLGTISITMPLLNEHYPEFILKYSLETNMITDSQFYNIDDKKKNLHLYSNNPQIIDLTRSILWFKYNIIMSDVFNDTFCDLLFLFIMFLTLPILPILFFIIYLSLKYHFIDDIKFKRTLAGRFVQLYFDVAEKFEKFSKYISTSIITPTIIFMIPYIKFVNYPKDYNWFLELIKPQPSPFIETINENIYKTWNGEALINFKWNAYGKYYYAVIWISFMVLLGCFTVAATVPQQYIDKNIQNQLFITSIILGFIHLSFETRQFIYSPNKWIRDFWNIFGM</sequence>
<keyword evidence="2" id="KW-0812">Transmembrane</keyword>
<feature type="transmembrane region" description="Helical" evidence="2">
    <location>
        <begin position="752"/>
        <end position="775"/>
    </location>
</feature>
<evidence type="ECO:0000256" key="2">
    <source>
        <dbReference type="SAM" id="Phobius"/>
    </source>
</evidence>
<dbReference type="EMBL" id="LLXI01002399">
    <property type="protein sequence ID" value="PKY57027.1"/>
    <property type="molecule type" value="Genomic_DNA"/>
</dbReference>
<dbReference type="VEuPathDB" id="FungiDB:RhiirA1_401587"/>
<evidence type="ECO:0000313" key="3">
    <source>
        <dbReference type="EMBL" id="PKY57027.1"/>
    </source>
</evidence>
<reference evidence="3 4" key="1">
    <citation type="submission" date="2015-10" db="EMBL/GenBank/DDBJ databases">
        <title>Genome analyses suggest a sexual origin of heterokaryosis in a supposedly ancient asexual fungus.</title>
        <authorList>
            <person name="Ropars J."/>
            <person name="Sedzielewska K."/>
            <person name="Noel J."/>
            <person name="Charron P."/>
            <person name="Farinelli L."/>
            <person name="Marton T."/>
            <person name="Kruger M."/>
            <person name="Pelin A."/>
            <person name="Brachmann A."/>
            <person name="Corradi N."/>
        </authorList>
    </citation>
    <scope>NUCLEOTIDE SEQUENCE [LARGE SCALE GENOMIC DNA]</scope>
    <source>
        <strain evidence="3 4">A4</strain>
    </source>
</reference>
<evidence type="ECO:0000256" key="1">
    <source>
        <dbReference type="SAM" id="MobiDB-lite"/>
    </source>
</evidence>
<evidence type="ECO:0000313" key="4">
    <source>
        <dbReference type="Proteomes" id="UP000234323"/>
    </source>
</evidence>
<name>A0A2I1HDS2_9GLOM</name>
<feature type="transmembrane region" description="Helical" evidence="2">
    <location>
        <begin position="625"/>
        <end position="649"/>
    </location>
</feature>
<dbReference type="AlphaFoldDB" id="A0A2I1HDS2"/>
<accession>A0A2I1HDS2</accession>
<protein>
    <recommendedName>
        <fullName evidence="5">Ion transport domain-containing protein</fullName>
    </recommendedName>
</protein>
<feature type="region of interest" description="Disordered" evidence="1">
    <location>
        <begin position="1"/>
        <end position="29"/>
    </location>
</feature>
<dbReference type="VEuPathDB" id="FungiDB:RhiirFUN_016093"/>
<keyword evidence="4" id="KW-1185">Reference proteome</keyword>
<proteinExistence type="predicted"/>
<evidence type="ECO:0008006" key="5">
    <source>
        <dbReference type="Google" id="ProtNLM"/>
    </source>
</evidence>
<keyword evidence="2" id="KW-0472">Membrane</keyword>